<reference evidence="1 2" key="1">
    <citation type="journal article" date="2019" name="Environ. Microbiol.">
        <title>At the nexus of three kingdoms: the genome of the mycorrhizal fungus Gigaspora margarita provides insights into plant, endobacterial and fungal interactions.</title>
        <authorList>
            <person name="Venice F."/>
            <person name="Ghignone S."/>
            <person name="Salvioli di Fossalunga A."/>
            <person name="Amselem J."/>
            <person name="Novero M."/>
            <person name="Xianan X."/>
            <person name="Sedzielewska Toro K."/>
            <person name="Morin E."/>
            <person name="Lipzen A."/>
            <person name="Grigoriev I.V."/>
            <person name="Henrissat B."/>
            <person name="Martin F.M."/>
            <person name="Bonfante P."/>
        </authorList>
    </citation>
    <scope>NUCLEOTIDE SEQUENCE [LARGE SCALE GENOMIC DNA]</scope>
    <source>
        <strain evidence="1 2">BEG34</strain>
    </source>
</reference>
<dbReference type="AlphaFoldDB" id="A0A8H4ERH7"/>
<sequence>MNIRRSRPTNHTPYELVFGQHPLRHFNMIEEWKKHNINMEEDLSEAERLSVVTSPPSFSQSPVPFFDTIQQENSDFNEDNQRDIQTVNSQTCVHTNDCITLQQTTSEDAEMVEEQTISTHNIENQIIDNSYTPYKKRRIQVIQEASNNPTFQHNTYSGVVLPLGPKEFPELDDPSINITVSIIEAARLQSNALASATVRETALQQYVLAEKQIPYMEADVIRKIQNVSTEFKVDSREREFFISRYGNPCYIVHKFT</sequence>
<gene>
    <name evidence="1" type="ORF">F8M41_006948</name>
</gene>
<comment type="caution">
    <text evidence="1">The sequence shown here is derived from an EMBL/GenBank/DDBJ whole genome shotgun (WGS) entry which is preliminary data.</text>
</comment>
<dbReference type="OrthoDB" id="2438721at2759"/>
<dbReference type="EMBL" id="WTPW01000170">
    <property type="protein sequence ID" value="KAF0539689.1"/>
    <property type="molecule type" value="Genomic_DNA"/>
</dbReference>
<dbReference type="Proteomes" id="UP000439903">
    <property type="component" value="Unassembled WGS sequence"/>
</dbReference>
<name>A0A8H4ERH7_GIGMA</name>
<keyword evidence="2" id="KW-1185">Reference proteome</keyword>
<evidence type="ECO:0000313" key="2">
    <source>
        <dbReference type="Proteomes" id="UP000439903"/>
    </source>
</evidence>
<proteinExistence type="predicted"/>
<organism evidence="1 2">
    <name type="scientific">Gigaspora margarita</name>
    <dbReference type="NCBI Taxonomy" id="4874"/>
    <lineage>
        <taxon>Eukaryota</taxon>
        <taxon>Fungi</taxon>
        <taxon>Fungi incertae sedis</taxon>
        <taxon>Mucoromycota</taxon>
        <taxon>Glomeromycotina</taxon>
        <taxon>Glomeromycetes</taxon>
        <taxon>Diversisporales</taxon>
        <taxon>Gigasporaceae</taxon>
        <taxon>Gigaspora</taxon>
    </lineage>
</organism>
<evidence type="ECO:0000313" key="1">
    <source>
        <dbReference type="EMBL" id="KAF0539689.1"/>
    </source>
</evidence>
<accession>A0A8H4ERH7</accession>
<protein>
    <submittedName>
        <fullName evidence="1">Uncharacterized protein</fullName>
    </submittedName>
</protein>